<gene>
    <name evidence="2" type="ORF">EG340_11455</name>
</gene>
<feature type="transmembrane region" description="Helical" evidence="1">
    <location>
        <begin position="231"/>
        <end position="251"/>
    </location>
</feature>
<sequence>MTSFFISICKDSLFKLFILNKIIDNFAKNIALPILLNFKNEVRIPENNDWVVFILIGCLFLYIFMMNIVEREANLKDFLLQKYYDSSNNLPSWIITSIVTALSLSVLISQYVPIIPKYVADFQPFGYQLNKIGYTIVIISLFYLIRTAVGFLFYQAIGDGKKWTIFYFTSTKFHFILSVLLIILCVTHYYFPIDRNSAFIYYISFFSFVFIFKVFFYLFHRNNILPQKWYYKFLYICTLQIAPLLMLWKLLFI</sequence>
<dbReference type="Pfam" id="PF14093">
    <property type="entry name" value="DUF4271"/>
    <property type="match status" value="1"/>
</dbReference>
<organism evidence="2 3">
    <name type="scientific">Chryseobacterium indoltheticum</name>
    <dbReference type="NCBI Taxonomy" id="254"/>
    <lineage>
        <taxon>Bacteria</taxon>
        <taxon>Pseudomonadati</taxon>
        <taxon>Bacteroidota</taxon>
        <taxon>Flavobacteriia</taxon>
        <taxon>Flavobacteriales</taxon>
        <taxon>Weeksellaceae</taxon>
        <taxon>Chryseobacterium group</taxon>
        <taxon>Chryseobacterium</taxon>
    </lineage>
</organism>
<protein>
    <submittedName>
        <fullName evidence="2">DUF4271 domain-containing protein</fullName>
    </submittedName>
</protein>
<feature type="transmembrane region" description="Helical" evidence="1">
    <location>
        <begin position="199"/>
        <end position="219"/>
    </location>
</feature>
<evidence type="ECO:0000313" key="3">
    <source>
        <dbReference type="Proteomes" id="UP000269076"/>
    </source>
</evidence>
<evidence type="ECO:0000313" key="2">
    <source>
        <dbReference type="EMBL" id="AZA61618.1"/>
    </source>
</evidence>
<feature type="transmembrane region" description="Helical" evidence="1">
    <location>
        <begin position="90"/>
        <end position="112"/>
    </location>
</feature>
<dbReference type="EMBL" id="CP033928">
    <property type="protein sequence ID" value="AZA61618.1"/>
    <property type="molecule type" value="Genomic_DNA"/>
</dbReference>
<accession>A0A3G6N5B3</accession>
<name>A0A3G6N5B3_9FLAO</name>
<dbReference type="Proteomes" id="UP000269076">
    <property type="component" value="Chromosome"/>
</dbReference>
<feature type="transmembrane region" description="Helical" evidence="1">
    <location>
        <begin position="132"/>
        <end position="154"/>
    </location>
</feature>
<evidence type="ECO:0000256" key="1">
    <source>
        <dbReference type="SAM" id="Phobius"/>
    </source>
</evidence>
<feature type="transmembrane region" description="Helical" evidence="1">
    <location>
        <begin position="175"/>
        <end position="193"/>
    </location>
</feature>
<keyword evidence="1" id="KW-1133">Transmembrane helix</keyword>
<feature type="transmembrane region" description="Helical" evidence="1">
    <location>
        <begin position="50"/>
        <end position="69"/>
    </location>
</feature>
<keyword evidence="1" id="KW-0812">Transmembrane</keyword>
<proteinExistence type="predicted"/>
<keyword evidence="1" id="KW-0472">Membrane</keyword>
<dbReference type="InterPro" id="IPR025367">
    <property type="entry name" value="DUF4271"/>
</dbReference>
<reference evidence="2 3" key="1">
    <citation type="submission" date="2018-11" db="EMBL/GenBank/DDBJ databases">
        <title>Proposal to divide the Flavobacteriaceae and reorganize its genera based on Amino Acid Identity values calculated from whole genome sequences.</title>
        <authorList>
            <person name="Nicholson A.C."/>
            <person name="Gulvik C.A."/>
            <person name="Whitney A.M."/>
            <person name="Humrighouse B.W."/>
            <person name="Bell M."/>
            <person name="Holmes B."/>
            <person name="Steigerwalt A."/>
            <person name="Villarma A."/>
            <person name="Sheth M."/>
            <person name="Batra D."/>
            <person name="Pryor J."/>
            <person name="Bernardet J.-F."/>
            <person name="Hugo C."/>
            <person name="Kampfer P."/>
            <person name="Newman J."/>
            <person name="Mcquiston J.R."/>
        </authorList>
    </citation>
    <scope>NUCLEOTIDE SEQUENCE [LARGE SCALE GENOMIC DNA]</scope>
    <source>
        <strain evidence="2 3">G0211</strain>
    </source>
</reference>
<dbReference type="AlphaFoldDB" id="A0A3G6N5B3"/>